<dbReference type="AlphaFoldDB" id="A0A813D5A0"/>
<proteinExistence type="predicted"/>
<comment type="caution">
    <text evidence="2">The sequence shown here is derived from an EMBL/GenBank/DDBJ whole genome shotgun (WGS) entry which is preliminary data.</text>
</comment>
<gene>
    <name evidence="2" type="ORF">PGLA1383_LOCUS893</name>
</gene>
<evidence type="ECO:0000256" key="1">
    <source>
        <dbReference type="SAM" id="MobiDB-lite"/>
    </source>
</evidence>
<organism evidence="2 3">
    <name type="scientific">Polarella glacialis</name>
    <name type="common">Dinoflagellate</name>
    <dbReference type="NCBI Taxonomy" id="89957"/>
    <lineage>
        <taxon>Eukaryota</taxon>
        <taxon>Sar</taxon>
        <taxon>Alveolata</taxon>
        <taxon>Dinophyceae</taxon>
        <taxon>Suessiales</taxon>
        <taxon>Suessiaceae</taxon>
        <taxon>Polarella</taxon>
    </lineage>
</organism>
<feature type="region of interest" description="Disordered" evidence="1">
    <location>
        <begin position="333"/>
        <end position="357"/>
    </location>
</feature>
<name>A0A813D5A0_POLGL</name>
<protein>
    <submittedName>
        <fullName evidence="2">Uncharacterized protein</fullName>
    </submittedName>
</protein>
<evidence type="ECO:0000313" key="3">
    <source>
        <dbReference type="Proteomes" id="UP000654075"/>
    </source>
</evidence>
<evidence type="ECO:0000313" key="2">
    <source>
        <dbReference type="EMBL" id="CAE8581884.1"/>
    </source>
</evidence>
<keyword evidence="3" id="KW-1185">Reference proteome</keyword>
<dbReference type="Proteomes" id="UP000654075">
    <property type="component" value="Unassembled WGS sequence"/>
</dbReference>
<dbReference type="OrthoDB" id="444252at2759"/>
<reference evidence="2" key="1">
    <citation type="submission" date="2021-02" db="EMBL/GenBank/DDBJ databases">
        <authorList>
            <person name="Dougan E. K."/>
            <person name="Rhodes N."/>
            <person name="Thang M."/>
            <person name="Chan C."/>
        </authorList>
    </citation>
    <scope>NUCLEOTIDE SEQUENCE</scope>
</reference>
<sequence length="357" mass="39613">MTIQRPAEAMEPSDLTTAGTIIGDTPDLFKPMLESFQSARESLSEELNTDPAPDFTCKEILDTTTWLKSIVGAMEEHSNAFSKGQCSGIDDATLQRNQALARETSRQLTLLLADKSKPFSGSKLECQVVEFVKDAQCQEIRQNLADFEKFLDHFSDSKWLGSFIAPEFANEKEIAVRLLKSLQNPVKRELPGCKQQGDVNATTAVIATIKVQAPLLFDELGGSPDAKLSSAMQLERLAKMAEALAAACHKDATARAQAEQELEKKMRLLKGFAEAMHDVPEVLRRFFLIRSGSIKGSLEELKEWVTKEEADAVHMKLEEFRDEAAEERVLRRLRTQSHGSTGSWEAISLVPSDADEP</sequence>
<dbReference type="EMBL" id="CAJNNV010000221">
    <property type="protein sequence ID" value="CAE8581884.1"/>
    <property type="molecule type" value="Genomic_DNA"/>
</dbReference>
<accession>A0A813D5A0</accession>